<organism evidence="9">
    <name type="scientific">Hexamita inflata</name>
    <dbReference type="NCBI Taxonomy" id="28002"/>
    <lineage>
        <taxon>Eukaryota</taxon>
        <taxon>Metamonada</taxon>
        <taxon>Diplomonadida</taxon>
        <taxon>Hexamitidae</taxon>
        <taxon>Hexamitinae</taxon>
        <taxon>Hexamita</taxon>
    </lineage>
</organism>
<keyword evidence="4 8" id="KW-1133">Transmembrane helix</keyword>
<dbReference type="PANTHER" id="PTHR12385">
    <property type="entry name" value="CHOLINE TRANSPORTER-LIKE (SLC FAMILY 44)"/>
    <property type="match status" value="1"/>
</dbReference>
<evidence type="ECO:0000256" key="4">
    <source>
        <dbReference type="ARBA" id="ARBA00022989"/>
    </source>
</evidence>
<evidence type="ECO:0000256" key="7">
    <source>
        <dbReference type="SAM" id="MobiDB-lite"/>
    </source>
</evidence>
<sequence length="975" mass="110739">MALNMQPPHQYAGEMMTPDQYRQHQQLQQMQLQAQIPMNAAIPPSLYHHHTPTMQMQPQTPGQHHQQQFMQQEAQGMQIHPIPNQKTLKSNDKERKDEIAKLSEDRAFSKKRKCADCGWILVYILELVLLVIILTVSNVRASLSLSTFTDRYQLMSAESDPMYRVCGYSSVSRTDPRSPNIQQPIITSNLSVNNLTVFCQLLKDVYQITGDCNSIVDSASGTVTVNQQKYYQLITELSAVLPEPGKVAYKTPTGTICLAEDAIINNSCQLETNYVCTLEFGVLMNKIDNALQFDANKQQFTTDEMNSAVSSITTYNDTYQVDYSFLTQLCKPVTLSEYTLIGNLSDTFAICNVDESSTFDKIFGNTIKFPAYVDYLINYVMNIKSKFISELVVHGIPIVWSFATSVACSYVYVAIILIFTKFVVILSAAAMPLIFIGIGVGISFLINNQSTQNVFMISAFGYSQNSQTFLQAILFVIAIVCYLLGFLTLLNFLSSMSSKAGQANNISLCKDVLKQRFRMFFNPIIFVLLLLIHIGGCGVIMAFIILGGSYDSELKIISFNIIDQSTGIIKSDWQRIASLTFVILFLVQGLYLYKSLLNYHVSNMVYIWYNDRVSMEFKEKRKEYLLIEKNKKSTRYMKEIQKAGLRVRNDKYSHDVSMTGKIDQKYFALGSGRAYIDSTKQLFKNLGSLIFYSITQTILLLPRVLLSLIYYIQQSLNIVNDKDQKQNCCTRGFERCIEFSKQLFENIMRISSKNAILYCSLTGRNYIKSGHHQNLVFGVNVTFVNEMTSATNSIVWIGRLVVAIVVIVLEQLIGFSTLYKTQAEQWEFQLTPVICCLIISVIISDMILQVIGTVNISMLMMYNFEQKQGLKQNVYIMPKQLTRIAERYNLKNADDKFRYKETIKLLVGEPIDEDEQALKSQKKLVVASQSSLSQAQVNSPKKQDNKRKIIVVDDEVQQDQHGIRIYGLEQANTAI</sequence>
<gene>
    <name evidence="10" type="ORF">HINF_LOCUS24180</name>
    <name evidence="9" type="ORF">HINF_LOCUS26310</name>
</gene>
<reference evidence="9" key="1">
    <citation type="submission" date="2023-06" db="EMBL/GenBank/DDBJ databases">
        <authorList>
            <person name="Kurt Z."/>
        </authorList>
    </citation>
    <scope>NUCLEOTIDE SEQUENCE</scope>
</reference>
<evidence type="ECO:0000313" key="10">
    <source>
        <dbReference type="EMBL" id="CAL6014249.1"/>
    </source>
</evidence>
<protein>
    <submittedName>
        <fullName evidence="9">Plasma-membrane choline transporter</fullName>
    </submittedName>
    <submittedName>
        <fullName evidence="10">Plasma-membrane_choline transporter</fullName>
    </submittedName>
</protein>
<evidence type="ECO:0000256" key="3">
    <source>
        <dbReference type="ARBA" id="ARBA00022692"/>
    </source>
</evidence>
<proteinExistence type="inferred from homology"/>
<evidence type="ECO:0000256" key="2">
    <source>
        <dbReference type="ARBA" id="ARBA00007168"/>
    </source>
</evidence>
<dbReference type="InterPro" id="IPR007603">
    <property type="entry name" value="Choline_transptr-like"/>
</dbReference>
<accession>A0AA86U1Q6</accession>
<keyword evidence="5 8" id="KW-0472">Membrane</keyword>
<reference evidence="10 11" key="2">
    <citation type="submission" date="2024-07" db="EMBL/GenBank/DDBJ databases">
        <authorList>
            <person name="Akdeniz Z."/>
        </authorList>
    </citation>
    <scope>NUCLEOTIDE SEQUENCE [LARGE SCALE GENOMIC DNA]</scope>
</reference>
<feature type="region of interest" description="Disordered" evidence="7">
    <location>
        <begin position="54"/>
        <end position="73"/>
    </location>
</feature>
<dbReference type="GO" id="GO:0016020">
    <property type="term" value="C:membrane"/>
    <property type="evidence" value="ECO:0007669"/>
    <property type="project" value="UniProtKB-SubCell"/>
</dbReference>
<dbReference type="Pfam" id="PF04515">
    <property type="entry name" value="Choline_transpo"/>
    <property type="match status" value="1"/>
</dbReference>
<feature type="transmembrane region" description="Helical" evidence="8">
    <location>
        <begin position="469"/>
        <end position="493"/>
    </location>
</feature>
<feature type="compositionally biased region" description="Low complexity" evidence="7">
    <location>
        <begin position="54"/>
        <end position="72"/>
    </location>
</feature>
<feature type="transmembrane region" description="Helical" evidence="8">
    <location>
        <begin position="830"/>
        <end position="851"/>
    </location>
</feature>
<evidence type="ECO:0000256" key="5">
    <source>
        <dbReference type="ARBA" id="ARBA00023136"/>
    </source>
</evidence>
<keyword evidence="11" id="KW-1185">Reference proteome</keyword>
<dbReference type="EMBL" id="CATOUU010000656">
    <property type="protein sequence ID" value="CAI9938665.1"/>
    <property type="molecule type" value="Genomic_DNA"/>
</dbReference>
<feature type="transmembrane region" description="Helical" evidence="8">
    <location>
        <begin position="794"/>
        <end position="818"/>
    </location>
</feature>
<dbReference type="EMBL" id="CAXDID020000070">
    <property type="protein sequence ID" value="CAL6014249.1"/>
    <property type="molecule type" value="Genomic_DNA"/>
</dbReference>
<keyword evidence="3 8" id="KW-0812">Transmembrane</keyword>
<dbReference type="GO" id="GO:0022857">
    <property type="term" value="F:transmembrane transporter activity"/>
    <property type="evidence" value="ECO:0007669"/>
    <property type="project" value="InterPro"/>
</dbReference>
<feature type="transmembrane region" description="Helical" evidence="8">
    <location>
        <begin position="576"/>
        <end position="593"/>
    </location>
</feature>
<evidence type="ECO:0000256" key="1">
    <source>
        <dbReference type="ARBA" id="ARBA00004141"/>
    </source>
</evidence>
<keyword evidence="6" id="KW-0325">Glycoprotein</keyword>
<comment type="subcellular location">
    <subcellularLocation>
        <location evidence="1">Membrane</location>
        <topology evidence="1">Multi-pass membrane protein</topology>
    </subcellularLocation>
</comment>
<feature type="transmembrane region" description="Helical" evidence="8">
    <location>
        <begin position="391"/>
        <end position="415"/>
    </location>
</feature>
<dbReference type="Proteomes" id="UP001642409">
    <property type="component" value="Unassembled WGS sequence"/>
</dbReference>
<evidence type="ECO:0000256" key="8">
    <source>
        <dbReference type="SAM" id="Phobius"/>
    </source>
</evidence>
<evidence type="ECO:0000313" key="11">
    <source>
        <dbReference type="Proteomes" id="UP001642409"/>
    </source>
</evidence>
<comment type="similarity">
    <text evidence="2">Belongs to the CTL (choline transporter-like) family.</text>
</comment>
<feature type="transmembrane region" description="Helical" evidence="8">
    <location>
        <begin position="524"/>
        <end position="546"/>
    </location>
</feature>
<feature type="transmembrane region" description="Helical" evidence="8">
    <location>
        <begin position="422"/>
        <end position="446"/>
    </location>
</feature>
<comment type="caution">
    <text evidence="9">The sequence shown here is derived from an EMBL/GenBank/DDBJ whole genome shotgun (WGS) entry which is preliminary data.</text>
</comment>
<evidence type="ECO:0000313" key="9">
    <source>
        <dbReference type="EMBL" id="CAI9938665.1"/>
    </source>
</evidence>
<dbReference type="AlphaFoldDB" id="A0AA86U1Q6"/>
<evidence type="ECO:0000256" key="6">
    <source>
        <dbReference type="ARBA" id="ARBA00023180"/>
    </source>
</evidence>
<dbReference type="PANTHER" id="PTHR12385:SF14">
    <property type="entry name" value="CHOLINE TRANSPORTER-LIKE 2"/>
    <property type="match status" value="1"/>
</dbReference>
<name>A0AA86U1Q6_9EUKA</name>
<feature type="transmembrane region" description="Helical" evidence="8">
    <location>
        <begin position="117"/>
        <end position="136"/>
    </location>
</feature>